<dbReference type="CDD" id="cd00383">
    <property type="entry name" value="trans_reg_C"/>
    <property type="match status" value="1"/>
</dbReference>
<reference evidence="4 5" key="1">
    <citation type="submission" date="2021-12" db="EMBL/GenBank/DDBJ databases">
        <title>Genome seq of p7.</title>
        <authorList>
            <person name="Seo T."/>
        </authorList>
    </citation>
    <scope>NUCLEOTIDE SEQUENCE [LARGE SCALE GENOMIC DNA]</scope>
    <source>
        <strain evidence="4 5">P7</strain>
    </source>
</reference>
<evidence type="ECO:0000313" key="5">
    <source>
        <dbReference type="Proteomes" id="UP001201463"/>
    </source>
</evidence>
<gene>
    <name evidence="4" type="ORF">LXT12_01905</name>
</gene>
<proteinExistence type="predicted"/>
<dbReference type="PROSITE" id="PS51755">
    <property type="entry name" value="OMPR_PHOB"/>
    <property type="match status" value="1"/>
</dbReference>
<evidence type="ECO:0000259" key="3">
    <source>
        <dbReference type="PROSITE" id="PS51755"/>
    </source>
</evidence>
<dbReference type="InterPro" id="IPR039420">
    <property type="entry name" value="WalR-like"/>
</dbReference>
<dbReference type="Gene3D" id="1.10.10.10">
    <property type="entry name" value="Winged helix-like DNA-binding domain superfamily/Winged helix DNA-binding domain"/>
    <property type="match status" value="1"/>
</dbReference>
<keyword evidence="1 2" id="KW-0238">DNA-binding</keyword>
<name>A0ABS8X6G2_9BURK</name>
<protein>
    <submittedName>
        <fullName evidence="4">Winged helix-turn-helix domain-containing protein</fullName>
    </submittedName>
</protein>
<feature type="domain" description="OmpR/PhoB-type" evidence="3">
    <location>
        <begin position="101"/>
        <end position="195"/>
    </location>
</feature>
<evidence type="ECO:0000313" key="4">
    <source>
        <dbReference type="EMBL" id="MCE4536014.1"/>
    </source>
</evidence>
<dbReference type="EMBL" id="JAJTWT010000001">
    <property type="protein sequence ID" value="MCE4536014.1"/>
    <property type="molecule type" value="Genomic_DNA"/>
</dbReference>
<keyword evidence="5" id="KW-1185">Reference proteome</keyword>
<dbReference type="InterPro" id="IPR036388">
    <property type="entry name" value="WH-like_DNA-bd_sf"/>
</dbReference>
<dbReference type="PANTHER" id="PTHR48111:SF37">
    <property type="entry name" value="RESPONSE REGULATOR PROTEIN CARR"/>
    <property type="match status" value="1"/>
</dbReference>
<dbReference type="SMART" id="SM00862">
    <property type="entry name" value="Trans_reg_C"/>
    <property type="match status" value="1"/>
</dbReference>
<comment type="caution">
    <text evidence="4">The sequence shown here is derived from an EMBL/GenBank/DDBJ whole genome shotgun (WGS) entry which is preliminary data.</text>
</comment>
<dbReference type="PANTHER" id="PTHR48111">
    <property type="entry name" value="REGULATOR OF RPOS"/>
    <property type="match status" value="1"/>
</dbReference>
<dbReference type="Proteomes" id="UP001201463">
    <property type="component" value="Unassembled WGS sequence"/>
</dbReference>
<feature type="DNA-binding region" description="OmpR/PhoB-type" evidence="2">
    <location>
        <begin position="101"/>
        <end position="195"/>
    </location>
</feature>
<sequence length="197" mass="21523">MLAVHGMPAEACALLRALAAARGWYVRCDERPAPRVQSGDVVVAMAAQWQAAPQRRRPRGLLLLAPPPGDDAQQLPELPGDVPGAVLPWPCEASALLDQLLQLLAPAPLQLDAARRAVCHRGQTVRLTPKECRILQVLLAHAGQAVARETLEAELHAWGQEFESNTLDVHVHRLRHKLPDAGIRAVRGYGYVLIARR</sequence>
<dbReference type="Pfam" id="PF00486">
    <property type="entry name" value="Trans_reg_C"/>
    <property type="match status" value="1"/>
</dbReference>
<dbReference type="InterPro" id="IPR016032">
    <property type="entry name" value="Sig_transdc_resp-reg_C-effctor"/>
</dbReference>
<organism evidence="4 5">
    <name type="scientific">Pelomonas caseinilytica</name>
    <dbReference type="NCBI Taxonomy" id="2906763"/>
    <lineage>
        <taxon>Bacteria</taxon>
        <taxon>Pseudomonadati</taxon>
        <taxon>Pseudomonadota</taxon>
        <taxon>Betaproteobacteria</taxon>
        <taxon>Burkholderiales</taxon>
        <taxon>Sphaerotilaceae</taxon>
        <taxon>Roseateles</taxon>
    </lineage>
</organism>
<accession>A0ABS8X6G2</accession>
<dbReference type="SUPFAM" id="SSF46894">
    <property type="entry name" value="C-terminal effector domain of the bipartite response regulators"/>
    <property type="match status" value="1"/>
</dbReference>
<evidence type="ECO:0000256" key="1">
    <source>
        <dbReference type="ARBA" id="ARBA00023125"/>
    </source>
</evidence>
<evidence type="ECO:0000256" key="2">
    <source>
        <dbReference type="PROSITE-ProRule" id="PRU01091"/>
    </source>
</evidence>
<dbReference type="InterPro" id="IPR001867">
    <property type="entry name" value="OmpR/PhoB-type_DNA-bd"/>
</dbReference>
<dbReference type="RefSeq" id="WP_233388911.1">
    <property type="nucleotide sequence ID" value="NZ_JAJTWT010000001.1"/>
</dbReference>